<gene>
    <name evidence="3" type="ORF">ERS852560_01381</name>
</gene>
<dbReference type="InterPro" id="IPR038081">
    <property type="entry name" value="CalX-like_sf"/>
</dbReference>
<reference evidence="3 4" key="1">
    <citation type="submission" date="2015-09" db="EMBL/GenBank/DDBJ databases">
        <authorList>
            <consortium name="Pathogen Informatics"/>
        </authorList>
    </citation>
    <scope>NUCLEOTIDE SEQUENCE [LARGE SCALE GENOMIC DNA]</scope>
    <source>
        <strain evidence="3 4">2789STDY5834948</strain>
    </source>
</reference>
<proteinExistence type="predicted"/>
<dbReference type="Pfam" id="PF18962">
    <property type="entry name" value="Por_Secre_tail"/>
    <property type="match status" value="1"/>
</dbReference>
<dbReference type="SUPFAM" id="SSF49384">
    <property type="entry name" value="Carbohydrate-binding domain"/>
    <property type="match status" value="1"/>
</dbReference>
<evidence type="ECO:0000256" key="1">
    <source>
        <dbReference type="SAM" id="SignalP"/>
    </source>
</evidence>
<evidence type="ECO:0000259" key="2">
    <source>
        <dbReference type="Pfam" id="PF18962"/>
    </source>
</evidence>
<sequence length="2689" mass="295539">MKTRYLMLLLGCLFLQLQSIFSQTENNSLYIPPTDCAVGSLATVPIMLSNDAEIVALQFDMHVPDVVRLADPGITLTDRKNGHTITVKNLGGNNYRVLVFSATNTSLRGNSGALFQLPLTIPKDLEIGAVYAIEFKDVVLSKRNGENVQSGVNDGSIKIVHGNRPDIAVQEIKFISSEIKPGGKVSVAWSVKNVGNQPTKAGWSEQVYLVSEAGDEAYLGQLNSEELLSASGVASRQAEFMLPAYPGIDGKVYAKVKLTPYPELGELPVDVANNEASSSGYLTLAKELFLKLNRNPIAETYTSDVYGFLNRSGSRKTEETFTFTNSNPKRMTIPSSVTIPVGESGISFKVRVIDDQIANPDSFIVAKVSGNGYKEVSQDIWIEDNEMPKLTMTAPEDDRKEGDSFKLTIQREWATKWPLAVRLVTDHPKRFQFDPNVVIPANEKSVTVDILAIDDDLPDVTIDAVFTASAYGFENGTGFVKLLDNDLPDIQMEITPLSFSESAGPQAAIASLRRTKVTDNKITVKLTDDSKGTLYYPSTSIVLEKGVTEYQFAIGVVDNDLKDGDRKVKLTAAVYISSCSCSAAGTSAGSVTKELTILDNDGPSLKITSSQTSLIEGKKDATTLTIIRNTDTSQALTVKLTCDKPEDVIFENTVIIPAGKTSVDIPVSVKENSTTEGNRTVTFTVSAEGFSSGVCWAMITDQTLPDAVVSGLSLSVMESQPEGDITYNIEISNEGFALLSKETEVSIYLSQNVNLSAGSYKELLSTLKLQADLAPGQMTQLKETVTLPAKTGDYYIIAVVNENQYQPELVYINNESAEVPLKLVSPYNISVLADKKSYKSGEQVIVTGKVIGAKAANVLLDLYLINRGYRQVFNVKTDAQGQFKYIFKPEKWQMGDFTLGACYPGEGLKERMADFNIYGIGIAPKVQCEVIQNKMYKGVIQLNNLGTLKLTNVKAEVVSIPSDCAIKFESISVIEPNATGQLNFTIESRITSTSLLGDNIDVCVSSAEGASENFSINYYCSSEKGELITEYPSVNTTMTKGTSRIYQLNIANKGAGETGKITVDIPKLAWMSLESPKEMASLKNGEAATIILRMSPTADMDLNVVCKGTIGVNCTNGKGFSLPYNITPVSEATGTLQIDVCDEYTYNTKDAPHVEGAKIRITTPSNKLVAEGVSGKDGLFTLPKIVEGYYKIEVSEDNHSDVFKGTVLVDPGKLTLKTVNLSFQAIQVSWKLEETEIEDKYEIVTDVKFETNVPAPVVVMNMPNSIPAEDLQLGESLMFNVTLVNKGLITAEDVQLQMPSGFKTFTFEPMIQGPFELLPQVAITIPVKVTKIASLLRNLDNDPCVGYPGTLYFWDCGTDRKWHRYEAVLQLGSCKDGIPDRGDGEGSSYPGGWGFGFGSGWFSSAGSYSSSTSSSPFDKWTAEDKGCEPCQNKFLLDLVQCIKPVKVAVEAVKFVSKSVDCVGSFTSDEKDFVNKLKDCPFTQDVGAGLEALNRIYALYNYLINKIANGEDLTSTEKDIIADDFKNVALSAINDLVDHYAGKNKDEVESSKDSVVNSLLEAVDAMKNLRDVKNPADFLTKAQDFFSKMTDLLDKFETTKEVAQKYKKFLTVWKKFDCITPLLEPCDRKEPTSLRSVSKQYPSYIQEFQESLRIVQDGAIAEDGLREEILGDPIWMGVSVEQMLPLLSYLNEFTDQLAEDKGIYLLRPQGVSVEQLERLKERWYNSFSKYQMGGENNVNLEKVRTLLATSKLASDYLHKSDFSNFTELLEAQLTNVQSKLDKSKESVCSTISLQFKQTMTMTRQAFRGTLTVFNGHESIAMKDVRLNLEVKDEEGNTAGTHEFQINTESLETFGGELDGAWTLDAQKTGKATILFIPTKYAAPTEKKNYSFGGTLSYVDPFTNLVVTRDLFPVTMTVKPSPNLDMTYFIQRDILGDDPLTTNKVEPMVPAEFSLLIHNTGAGDATNVNMVTNQPEIIDNEKGLNIKFELLSSQLNGEEHSLALGGSVATAFGTIEAGKTAYAQWWFTSTLLGHFTDYDVKATHVSSYDNPDLSLLDQVTIHELIRSIKVPKTDLAGFLVNDNVDSEDLPDMLYLSDGTIEEVAVAKRSTIQSSGTYQYTLTVIPSESGWNYGSISDPTNGRQTLVSIVRKSDGASIDTRNIWQTSCTLRDGKEPFYENIIHFVDKMGTAQEEYQLTFEPGPSVVLEVSSFEGIPAENETVDKPVTEVTVHFNKEVNASTFTTEDLMLVLQGETQDASLIKIQKVDDQTFVLDLTVLTKRDGYYILTVQTADITDAEGFEGDTGKSVNWVQYLAAGSQTLTFSLSTGWNWISTNMEKIGDPITFLSPVKDQVKRLQNQFEELTNDPKYGLTGNLKTLTPKSSYKLEMSGDGKIDVVGTALTPDQVTIDLNKGWNWIGYIPRAAASPTMALSLLSANANDEIKGQRGFAKFNGTSWVGTLKQMVPGEGYMYYANTKQSFRYAMIYNTLLSASLKSAVSKPVDVWSVDIHKYPNNMSIVADLWDGQVKQEPEVYKVGAFVGEECRGIGQYVDGLLFITVYGEKSGEKISFRAISSGASTEWGIRETVSFGESSLGTLDEPYALHLTGFITGTETLDGTFGFYPNPVSRILYFKGDYSNIKSVSILNINGVPVLTKDLNGDNRLDVSSLSDGVYILMIKKEKEILYHKIIKVSK</sequence>
<dbReference type="SUPFAM" id="SSF49478">
    <property type="entry name" value="Cna protein B-type domain"/>
    <property type="match status" value="1"/>
</dbReference>
<dbReference type="RefSeq" id="WP_057328158.1">
    <property type="nucleotide sequence ID" value="NZ_CZBM01000004.1"/>
</dbReference>
<accession>A0A174TEQ2</accession>
<dbReference type="InterPro" id="IPR026444">
    <property type="entry name" value="Secre_tail"/>
</dbReference>
<feature type="chain" id="PRO_5008033796" evidence="1">
    <location>
        <begin position="25"/>
        <end position="2689"/>
    </location>
</feature>
<name>A0A174TEQ2_PARDI</name>
<dbReference type="EMBL" id="CZBM01000004">
    <property type="protein sequence ID" value="CUQ08513.1"/>
    <property type="molecule type" value="Genomic_DNA"/>
</dbReference>
<protein>
    <submittedName>
        <fullName evidence="3">Por secretion system C-terminal sorting domain</fullName>
    </submittedName>
</protein>
<feature type="domain" description="Secretion system C-terminal sorting" evidence="2">
    <location>
        <begin position="2618"/>
        <end position="2685"/>
    </location>
</feature>
<keyword evidence="1" id="KW-0732">Signal</keyword>
<dbReference type="SUPFAM" id="SSF141072">
    <property type="entry name" value="CalX-like"/>
    <property type="match status" value="1"/>
</dbReference>
<dbReference type="InterPro" id="IPR013783">
    <property type="entry name" value="Ig-like_fold"/>
</dbReference>
<dbReference type="GO" id="GO:0030246">
    <property type="term" value="F:carbohydrate binding"/>
    <property type="evidence" value="ECO:0007669"/>
    <property type="project" value="InterPro"/>
</dbReference>
<organism evidence="3 4">
    <name type="scientific">Parabacteroides distasonis</name>
    <dbReference type="NCBI Taxonomy" id="823"/>
    <lineage>
        <taxon>Bacteria</taxon>
        <taxon>Pseudomonadati</taxon>
        <taxon>Bacteroidota</taxon>
        <taxon>Bacteroidia</taxon>
        <taxon>Bacteroidales</taxon>
        <taxon>Tannerellaceae</taxon>
        <taxon>Parabacteroides</taxon>
    </lineage>
</organism>
<evidence type="ECO:0000313" key="4">
    <source>
        <dbReference type="Proteomes" id="UP000095332"/>
    </source>
</evidence>
<feature type="signal peptide" evidence="1">
    <location>
        <begin position="1"/>
        <end position="24"/>
    </location>
</feature>
<dbReference type="NCBIfam" id="TIGR04183">
    <property type="entry name" value="Por_Secre_tail"/>
    <property type="match status" value="1"/>
</dbReference>
<evidence type="ECO:0000313" key="3">
    <source>
        <dbReference type="EMBL" id="CUQ08513.1"/>
    </source>
</evidence>
<dbReference type="Proteomes" id="UP000095332">
    <property type="component" value="Unassembled WGS sequence"/>
</dbReference>
<dbReference type="InterPro" id="IPR008965">
    <property type="entry name" value="CBM2/CBM3_carb-bd_dom_sf"/>
</dbReference>
<dbReference type="Gene3D" id="2.60.40.10">
    <property type="entry name" value="Immunoglobulins"/>
    <property type="match status" value="1"/>
</dbReference>
<dbReference type="Gene3D" id="2.60.40.680">
    <property type="match status" value="1"/>
</dbReference>